<sequence length="145" mass="16843">MAGLVRDMFQRFETRQAHFFDKLPKGAKQKLAEVENKYAELRVTGAEGGLFYFLYKGRRLQLLAEKPKIPYEKMDKFLIDGDMMNYPSGDEVLFDVIGRSLTPRAVISHKFFRANTDKIIYDTEEFAQAFEQFLDEMQAVLGRQA</sequence>
<dbReference type="AlphaFoldDB" id="X1ML12"/>
<gene>
    <name evidence="1" type="ORF">S06H3_13581</name>
</gene>
<organism evidence="1">
    <name type="scientific">marine sediment metagenome</name>
    <dbReference type="NCBI Taxonomy" id="412755"/>
    <lineage>
        <taxon>unclassified sequences</taxon>
        <taxon>metagenomes</taxon>
        <taxon>ecological metagenomes</taxon>
    </lineage>
</organism>
<name>X1ML12_9ZZZZ</name>
<proteinExistence type="predicted"/>
<protein>
    <recommendedName>
        <fullName evidence="2">SCP2 domain-containing protein</fullName>
    </recommendedName>
</protein>
<comment type="caution">
    <text evidence="1">The sequence shown here is derived from an EMBL/GenBank/DDBJ whole genome shotgun (WGS) entry which is preliminary data.</text>
</comment>
<dbReference type="EMBL" id="BARV01006636">
    <property type="protein sequence ID" value="GAI15400.1"/>
    <property type="molecule type" value="Genomic_DNA"/>
</dbReference>
<evidence type="ECO:0000313" key="1">
    <source>
        <dbReference type="EMBL" id="GAI15400.1"/>
    </source>
</evidence>
<accession>X1ML12</accession>
<evidence type="ECO:0008006" key="2">
    <source>
        <dbReference type="Google" id="ProtNLM"/>
    </source>
</evidence>
<reference evidence="1" key="1">
    <citation type="journal article" date="2014" name="Front. Microbiol.">
        <title>High frequency of phylogenetically diverse reductive dehalogenase-homologous genes in deep subseafloor sedimentary metagenomes.</title>
        <authorList>
            <person name="Kawai M."/>
            <person name="Futagami T."/>
            <person name="Toyoda A."/>
            <person name="Takaki Y."/>
            <person name="Nishi S."/>
            <person name="Hori S."/>
            <person name="Arai W."/>
            <person name="Tsubouchi T."/>
            <person name="Morono Y."/>
            <person name="Uchiyama I."/>
            <person name="Ito T."/>
            <person name="Fujiyama A."/>
            <person name="Inagaki F."/>
            <person name="Takami H."/>
        </authorList>
    </citation>
    <scope>NUCLEOTIDE SEQUENCE</scope>
    <source>
        <strain evidence="1">Expedition CK06-06</strain>
    </source>
</reference>